<protein>
    <submittedName>
        <fullName evidence="2">Uncharacterized protein</fullName>
    </submittedName>
</protein>
<proteinExistence type="predicted"/>
<reference evidence="2 3" key="1">
    <citation type="submission" date="2021-06" db="EMBL/GenBank/DDBJ databases">
        <title>Caerostris extrusa draft genome.</title>
        <authorList>
            <person name="Kono N."/>
            <person name="Arakawa K."/>
        </authorList>
    </citation>
    <scope>NUCLEOTIDE SEQUENCE [LARGE SCALE GENOMIC DNA]</scope>
</reference>
<evidence type="ECO:0000313" key="3">
    <source>
        <dbReference type="Proteomes" id="UP001054945"/>
    </source>
</evidence>
<feature type="compositionally biased region" description="Basic and acidic residues" evidence="1">
    <location>
        <begin position="140"/>
        <end position="151"/>
    </location>
</feature>
<dbReference type="AlphaFoldDB" id="A0AAV4NER3"/>
<evidence type="ECO:0000256" key="1">
    <source>
        <dbReference type="SAM" id="MobiDB-lite"/>
    </source>
</evidence>
<comment type="caution">
    <text evidence="2">The sequence shown here is derived from an EMBL/GenBank/DDBJ whole genome shotgun (WGS) entry which is preliminary data.</text>
</comment>
<gene>
    <name evidence="2" type="ORF">CEXT_657701</name>
</gene>
<feature type="region of interest" description="Disordered" evidence="1">
    <location>
        <begin position="139"/>
        <end position="163"/>
    </location>
</feature>
<sequence length="163" mass="19302">MNKRMKELTERYMELDAERIVKDSELLCLHEKASDLYEIVQQKRKKGVIPFMDPRGRARTQVPSSTLEHFWRKILTAEVSLYMLLIQFSHVCRIRRQRLENEGLRKILSLAFRHTCQDIEFHSNLKDEMKEFYKTLLSPEKGEEEASKSAADEPITSQETEQK</sequence>
<dbReference type="EMBL" id="BPLR01020856">
    <property type="protein sequence ID" value="GIX83302.1"/>
    <property type="molecule type" value="Genomic_DNA"/>
</dbReference>
<dbReference type="Proteomes" id="UP001054945">
    <property type="component" value="Unassembled WGS sequence"/>
</dbReference>
<accession>A0AAV4NER3</accession>
<organism evidence="2 3">
    <name type="scientific">Caerostris extrusa</name>
    <name type="common">Bark spider</name>
    <name type="synonym">Caerostris bankana</name>
    <dbReference type="NCBI Taxonomy" id="172846"/>
    <lineage>
        <taxon>Eukaryota</taxon>
        <taxon>Metazoa</taxon>
        <taxon>Ecdysozoa</taxon>
        <taxon>Arthropoda</taxon>
        <taxon>Chelicerata</taxon>
        <taxon>Arachnida</taxon>
        <taxon>Araneae</taxon>
        <taxon>Araneomorphae</taxon>
        <taxon>Entelegynae</taxon>
        <taxon>Araneoidea</taxon>
        <taxon>Araneidae</taxon>
        <taxon>Caerostris</taxon>
    </lineage>
</organism>
<name>A0AAV4NER3_CAEEX</name>
<evidence type="ECO:0000313" key="2">
    <source>
        <dbReference type="EMBL" id="GIX83302.1"/>
    </source>
</evidence>
<keyword evidence="3" id="KW-1185">Reference proteome</keyword>